<proteinExistence type="predicted"/>
<dbReference type="Proteomes" id="UP000087171">
    <property type="component" value="Chromosome Ca2"/>
</dbReference>
<dbReference type="STRING" id="3827.A0A1S2XML3"/>
<dbReference type="Gene3D" id="3.30.70.330">
    <property type="match status" value="1"/>
</dbReference>
<organism evidence="4 5">
    <name type="scientific">Cicer arietinum</name>
    <name type="common">Chickpea</name>
    <name type="synonym">Garbanzo</name>
    <dbReference type="NCBI Taxonomy" id="3827"/>
    <lineage>
        <taxon>Eukaryota</taxon>
        <taxon>Viridiplantae</taxon>
        <taxon>Streptophyta</taxon>
        <taxon>Embryophyta</taxon>
        <taxon>Tracheophyta</taxon>
        <taxon>Spermatophyta</taxon>
        <taxon>Magnoliopsida</taxon>
        <taxon>eudicotyledons</taxon>
        <taxon>Gunneridae</taxon>
        <taxon>Pentapetalae</taxon>
        <taxon>rosids</taxon>
        <taxon>fabids</taxon>
        <taxon>Fabales</taxon>
        <taxon>Fabaceae</taxon>
        <taxon>Papilionoideae</taxon>
        <taxon>50 kb inversion clade</taxon>
        <taxon>NPAAA clade</taxon>
        <taxon>Hologalegina</taxon>
        <taxon>IRL clade</taxon>
        <taxon>Cicereae</taxon>
        <taxon>Cicer</taxon>
    </lineage>
</organism>
<sequence>MEINMLGMASFPCYTTPNRSHLNLRQLSMRQDYPLASKIVVKNLPYSTAETTLQNKFSNFGKIAEVQMVKDVITKRSKGLAFIQYTSQDDAMLALETMDQKDFCGRMISVELAKLRWDIGGPPRATGPPKKWNLPEEQVDEVDCWY</sequence>
<gene>
    <name evidence="5" type="primary">LOC101508097</name>
</gene>
<name>A0A1S2XML3_CICAR</name>
<dbReference type="GeneID" id="101508097"/>
<dbReference type="RefSeq" id="XP_004490616.1">
    <property type="nucleotide sequence ID" value="XM_004490559.3"/>
</dbReference>
<keyword evidence="4" id="KW-1185">Reference proteome</keyword>
<reference evidence="5" key="2">
    <citation type="submission" date="2025-08" db="UniProtKB">
        <authorList>
            <consortium name="RefSeq"/>
        </authorList>
    </citation>
    <scope>IDENTIFICATION</scope>
    <source>
        <tissue evidence="5">Etiolated seedlings</tissue>
    </source>
</reference>
<dbReference type="GO" id="GO:0003723">
    <property type="term" value="F:RNA binding"/>
    <property type="evidence" value="ECO:0007669"/>
    <property type="project" value="UniProtKB-UniRule"/>
</dbReference>
<accession>A0A1S2XML3</accession>
<dbReference type="eggNOG" id="KOG0118">
    <property type="taxonomic scope" value="Eukaryota"/>
</dbReference>
<evidence type="ECO:0000256" key="2">
    <source>
        <dbReference type="PROSITE-ProRule" id="PRU00176"/>
    </source>
</evidence>
<dbReference type="PROSITE" id="PS50102">
    <property type="entry name" value="RRM"/>
    <property type="match status" value="1"/>
</dbReference>
<dbReference type="AlphaFoldDB" id="A0A1S2XML3"/>
<dbReference type="PANTHER" id="PTHR48027">
    <property type="entry name" value="HETEROGENEOUS NUCLEAR RIBONUCLEOPROTEIN 87F-RELATED"/>
    <property type="match status" value="1"/>
</dbReference>
<evidence type="ECO:0000313" key="4">
    <source>
        <dbReference type="Proteomes" id="UP000087171"/>
    </source>
</evidence>
<evidence type="ECO:0000256" key="1">
    <source>
        <dbReference type="ARBA" id="ARBA00022884"/>
    </source>
</evidence>
<protein>
    <submittedName>
        <fullName evidence="5">U11/U12 small nuclear ribonucleoprotein 31 kDa protein</fullName>
    </submittedName>
</protein>
<dbReference type="InterPro" id="IPR012677">
    <property type="entry name" value="Nucleotide-bd_a/b_plait_sf"/>
</dbReference>
<dbReference type="Pfam" id="PF00076">
    <property type="entry name" value="RRM_1"/>
    <property type="match status" value="1"/>
</dbReference>
<reference evidence="4" key="1">
    <citation type="journal article" date="2013" name="Nat. Biotechnol.">
        <title>Draft genome sequence of chickpea (Cicer arietinum) provides a resource for trait improvement.</title>
        <authorList>
            <person name="Varshney R.K."/>
            <person name="Song C."/>
            <person name="Saxena R.K."/>
            <person name="Azam S."/>
            <person name="Yu S."/>
            <person name="Sharpe A.G."/>
            <person name="Cannon S."/>
            <person name="Baek J."/>
            <person name="Rosen B.D."/>
            <person name="Tar'an B."/>
            <person name="Millan T."/>
            <person name="Zhang X."/>
            <person name="Ramsay L.D."/>
            <person name="Iwata A."/>
            <person name="Wang Y."/>
            <person name="Nelson W."/>
            <person name="Farmer A.D."/>
            <person name="Gaur P.M."/>
            <person name="Soderlund C."/>
            <person name="Penmetsa R.V."/>
            <person name="Xu C."/>
            <person name="Bharti A.K."/>
            <person name="He W."/>
            <person name="Winter P."/>
            <person name="Zhao S."/>
            <person name="Hane J.K."/>
            <person name="Carrasquilla-Garcia N."/>
            <person name="Condie J.A."/>
            <person name="Upadhyaya H.D."/>
            <person name="Luo M.C."/>
            <person name="Thudi M."/>
            <person name="Gowda C.L."/>
            <person name="Singh N.P."/>
            <person name="Lichtenzveig J."/>
            <person name="Gali K.K."/>
            <person name="Rubio J."/>
            <person name="Nadarajan N."/>
            <person name="Dolezel J."/>
            <person name="Bansal K.C."/>
            <person name="Xu X."/>
            <person name="Edwards D."/>
            <person name="Zhang G."/>
            <person name="Kahl G."/>
            <person name="Gil J."/>
            <person name="Singh K.B."/>
            <person name="Datta S.K."/>
            <person name="Jackson S.A."/>
            <person name="Wang J."/>
            <person name="Cook D.R."/>
        </authorList>
    </citation>
    <scope>NUCLEOTIDE SEQUENCE [LARGE SCALE GENOMIC DNA]</scope>
    <source>
        <strain evidence="4">cv. CDC Frontier</strain>
    </source>
</reference>
<dbReference type="OrthoDB" id="439808at2759"/>
<dbReference type="GO" id="GO:1990904">
    <property type="term" value="C:ribonucleoprotein complex"/>
    <property type="evidence" value="ECO:0007669"/>
    <property type="project" value="UniProtKB-KW"/>
</dbReference>
<dbReference type="InterPro" id="IPR035979">
    <property type="entry name" value="RBD_domain_sf"/>
</dbReference>
<dbReference type="InterPro" id="IPR052462">
    <property type="entry name" value="SLIRP/GR-RBP-like"/>
</dbReference>
<dbReference type="InterPro" id="IPR000504">
    <property type="entry name" value="RRM_dom"/>
</dbReference>
<feature type="domain" description="RRM" evidence="3">
    <location>
        <begin position="37"/>
        <end position="115"/>
    </location>
</feature>
<keyword evidence="1 2" id="KW-0694">RNA-binding</keyword>
<evidence type="ECO:0000259" key="3">
    <source>
        <dbReference type="PROSITE" id="PS50102"/>
    </source>
</evidence>
<evidence type="ECO:0000313" key="5">
    <source>
        <dbReference type="RefSeq" id="XP_004490616.1"/>
    </source>
</evidence>
<dbReference type="KEGG" id="cam:101508097"/>
<dbReference type="SUPFAM" id="SSF54928">
    <property type="entry name" value="RNA-binding domain, RBD"/>
    <property type="match status" value="1"/>
</dbReference>
<keyword evidence="5" id="KW-0687">Ribonucleoprotein</keyword>
<dbReference type="PaxDb" id="3827-XP_004490616.1"/>
<dbReference type="SMART" id="SM00360">
    <property type="entry name" value="RRM"/>
    <property type="match status" value="1"/>
</dbReference>